<comment type="cofactor">
    <cofactor evidence="1 5">
        <name>pyridoxal 5'-phosphate</name>
        <dbReference type="ChEBI" id="CHEBI:597326"/>
    </cofactor>
</comment>
<comment type="similarity">
    <text evidence="5">Belongs to the trans-sulfuration enzymes family.</text>
</comment>
<dbReference type="InterPro" id="IPR015424">
    <property type="entry name" value="PyrdxlP-dep_Trfase"/>
</dbReference>
<proteinExistence type="inferred from homology"/>
<keyword evidence="6" id="KW-0032">Aminotransferase</keyword>
<evidence type="ECO:0000256" key="4">
    <source>
        <dbReference type="PIRSR" id="PIRSR001434-2"/>
    </source>
</evidence>
<keyword evidence="6" id="KW-0808">Transferase</keyword>
<dbReference type="Pfam" id="PF01053">
    <property type="entry name" value="Cys_Met_Meta_PP"/>
    <property type="match status" value="1"/>
</dbReference>
<evidence type="ECO:0000313" key="6">
    <source>
        <dbReference type="EMBL" id="NKX46039.1"/>
    </source>
</evidence>
<dbReference type="FunFam" id="3.40.640.10:FF:000046">
    <property type="entry name" value="Cystathionine gamma-lyase"/>
    <property type="match status" value="1"/>
</dbReference>
<evidence type="ECO:0000256" key="2">
    <source>
        <dbReference type="ARBA" id="ARBA00022898"/>
    </source>
</evidence>
<gene>
    <name evidence="6" type="ORF">HCU73_15695</name>
</gene>
<dbReference type="InterPro" id="IPR000277">
    <property type="entry name" value="Cys/Met-Metab_PyrdxlP-dep_enz"/>
</dbReference>
<dbReference type="GO" id="GO:0019346">
    <property type="term" value="P:transsulfuration"/>
    <property type="evidence" value="ECO:0007669"/>
    <property type="project" value="InterPro"/>
</dbReference>
<dbReference type="InterPro" id="IPR015421">
    <property type="entry name" value="PyrdxlP-dep_Trfase_major"/>
</dbReference>
<organism evidence="6 7">
    <name type="scientific">Roseicyclus persicicus</name>
    <dbReference type="NCBI Taxonomy" id="2650661"/>
    <lineage>
        <taxon>Bacteria</taxon>
        <taxon>Pseudomonadati</taxon>
        <taxon>Pseudomonadota</taxon>
        <taxon>Alphaproteobacteria</taxon>
        <taxon>Rhodobacterales</taxon>
        <taxon>Roseobacteraceae</taxon>
        <taxon>Roseicyclus</taxon>
    </lineage>
</organism>
<dbReference type="PANTHER" id="PTHR11808:SF50">
    <property type="entry name" value="CYSTATHIONINE BETA-LYASE"/>
    <property type="match status" value="1"/>
</dbReference>
<comment type="caution">
    <text evidence="6">The sequence shown here is derived from an EMBL/GenBank/DDBJ whole genome shotgun (WGS) entry which is preliminary data.</text>
</comment>
<protein>
    <submittedName>
        <fullName evidence="6">Aminotransferase class I/II-fold pyridoxal phosphate-dependent enzyme</fullName>
    </submittedName>
</protein>
<keyword evidence="3" id="KW-0456">Lyase</keyword>
<keyword evidence="2 4" id="KW-0663">Pyridoxal phosphate</keyword>
<name>A0A7X6H298_9RHOB</name>
<evidence type="ECO:0000313" key="7">
    <source>
        <dbReference type="Proteomes" id="UP000526408"/>
    </source>
</evidence>
<dbReference type="GO" id="GO:0008483">
    <property type="term" value="F:transaminase activity"/>
    <property type="evidence" value="ECO:0007669"/>
    <property type="project" value="UniProtKB-KW"/>
</dbReference>
<dbReference type="Proteomes" id="UP000526408">
    <property type="component" value="Unassembled WGS sequence"/>
</dbReference>
<dbReference type="PANTHER" id="PTHR11808">
    <property type="entry name" value="TRANS-SULFURATION ENZYME FAMILY MEMBER"/>
    <property type="match status" value="1"/>
</dbReference>
<evidence type="ECO:0000256" key="1">
    <source>
        <dbReference type="ARBA" id="ARBA00001933"/>
    </source>
</evidence>
<keyword evidence="7" id="KW-1185">Reference proteome</keyword>
<dbReference type="CDD" id="cd00614">
    <property type="entry name" value="CGS_like"/>
    <property type="match status" value="1"/>
</dbReference>
<evidence type="ECO:0000256" key="5">
    <source>
        <dbReference type="RuleBase" id="RU362118"/>
    </source>
</evidence>
<dbReference type="PIRSF" id="PIRSF001434">
    <property type="entry name" value="CGS"/>
    <property type="match status" value="1"/>
</dbReference>
<dbReference type="Gene3D" id="3.90.1150.10">
    <property type="entry name" value="Aspartate Aminotransferase, domain 1"/>
    <property type="match status" value="1"/>
</dbReference>
<sequence length="395" mass="42258">MTDRRNDRPQTLVRRMPLREGVSRAVVTPIQPSVVYASPSIDMLHAQYEGRAQGYTYAREGHPNATLLAQKIDMLEGAEGGLITGSGMSAVTAAIMGLLGAGDHIIGADQLYGRSLRLMHQDLARFGIGTTVVDPTKPEALRAAIRPETKMILVEVVSNPTLRVADMEGILAVAKEAGVRVAVDNTFTTPIGYRPFDHGADIVIHSVTKLLAGHSDVTLGYVAARDPADRKAIYDFAVTTGLTPSPYECWLAERGLYTFPLRFDRAEANARALADWLADQPKVAQVLYPGRADHPDHALAAALLNGRYGNMVSFRIHGDAAAANRMVEAMPQMAFAPTLGDVGTTLSHPPSSSHRGLTPEGRAALGITDGFFRVSVGIEDLGLLTADFEAGLAAV</sequence>
<dbReference type="GO" id="GO:0047804">
    <property type="term" value="F:cysteine-S-conjugate beta-lyase activity"/>
    <property type="evidence" value="ECO:0007669"/>
    <property type="project" value="UniProtKB-ARBA"/>
</dbReference>
<dbReference type="RefSeq" id="WP_168624429.1">
    <property type="nucleotide sequence ID" value="NZ_JAAZQQ010000006.1"/>
</dbReference>
<feature type="modified residue" description="N6-(pyridoxal phosphate)lysine" evidence="4">
    <location>
        <position position="209"/>
    </location>
</feature>
<accession>A0A7X6H298</accession>
<dbReference type="EMBL" id="JAAZQQ010000006">
    <property type="protein sequence ID" value="NKX46039.1"/>
    <property type="molecule type" value="Genomic_DNA"/>
</dbReference>
<dbReference type="GO" id="GO:0030170">
    <property type="term" value="F:pyridoxal phosphate binding"/>
    <property type="evidence" value="ECO:0007669"/>
    <property type="project" value="InterPro"/>
</dbReference>
<dbReference type="GO" id="GO:0005737">
    <property type="term" value="C:cytoplasm"/>
    <property type="evidence" value="ECO:0007669"/>
    <property type="project" value="TreeGrafter"/>
</dbReference>
<dbReference type="Gene3D" id="3.40.640.10">
    <property type="entry name" value="Type I PLP-dependent aspartate aminotransferase-like (Major domain)"/>
    <property type="match status" value="1"/>
</dbReference>
<dbReference type="SUPFAM" id="SSF53383">
    <property type="entry name" value="PLP-dependent transferases"/>
    <property type="match status" value="1"/>
</dbReference>
<evidence type="ECO:0000256" key="3">
    <source>
        <dbReference type="ARBA" id="ARBA00023239"/>
    </source>
</evidence>
<reference evidence="6 7" key="1">
    <citation type="submission" date="2020-04" db="EMBL/GenBank/DDBJ databases">
        <authorList>
            <person name="Yoon J."/>
        </authorList>
    </citation>
    <scope>NUCLEOTIDE SEQUENCE [LARGE SCALE GENOMIC DNA]</scope>
    <source>
        <strain evidence="6 7">KMU-115</strain>
    </source>
</reference>
<dbReference type="AlphaFoldDB" id="A0A7X6H298"/>
<dbReference type="InterPro" id="IPR015422">
    <property type="entry name" value="PyrdxlP-dep_Trfase_small"/>
</dbReference>